<accession>A0ACB9H1C9</accession>
<reference evidence="2" key="1">
    <citation type="journal article" date="2022" name="Mol. Ecol. Resour.">
        <title>The genomes of chicory, endive, great burdock and yacon provide insights into Asteraceae palaeo-polyploidization history and plant inulin production.</title>
        <authorList>
            <person name="Fan W."/>
            <person name="Wang S."/>
            <person name="Wang H."/>
            <person name="Wang A."/>
            <person name="Jiang F."/>
            <person name="Liu H."/>
            <person name="Zhao H."/>
            <person name="Xu D."/>
            <person name="Zhang Y."/>
        </authorList>
    </citation>
    <scope>NUCLEOTIDE SEQUENCE [LARGE SCALE GENOMIC DNA]</scope>
    <source>
        <strain evidence="2">cv. Punajuju</strain>
    </source>
</reference>
<proteinExistence type="predicted"/>
<evidence type="ECO:0000313" key="2">
    <source>
        <dbReference type="Proteomes" id="UP001055811"/>
    </source>
</evidence>
<dbReference type="EMBL" id="CM042009">
    <property type="protein sequence ID" value="KAI3789145.1"/>
    <property type="molecule type" value="Genomic_DNA"/>
</dbReference>
<protein>
    <submittedName>
        <fullName evidence="1">Uncharacterized protein</fullName>
    </submittedName>
</protein>
<sequence>MGKTEVVVLGWQLSMFSAKVRIALAEKGIDYEYKEEEIPHNKSPLLLKLNPIYKKVPVLIHNERHVCESKIIVEYIDESWKGKSQLLPSDPYLKSRARFWADYTDKIYEFGMKIIKCSKGEEMEKAGQEFLGCLKVLEGQLGEKPYFMGEAFGYVDIAFISYYSHIYTYETLGNFSLKNDCPKLFGLVTKCLQRESVSRVLTDPNMIYEATIMFRKSLNLED</sequence>
<comment type="caution">
    <text evidence="1">The sequence shown here is derived from an EMBL/GenBank/DDBJ whole genome shotgun (WGS) entry which is preliminary data.</text>
</comment>
<dbReference type="Proteomes" id="UP001055811">
    <property type="component" value="Linkage Group LG01"/>
</dbReference>
<organism evidence="1 2">
    <name type="scientific">Cichorium intybus</name>
    <name type="common">Chicory</name>
    <dbReference type="NCBI Taxonomy" id="13427"/>
    <lineage>
        <taxon>Eukaryota</taxon>
        <taxon>Viridiplantae</taxon>
        <taxon>Streptophyta</taxon>
        <taxon>Embryophyta</taxon>
        <taxon>Tracheophyta</taxon>
        <taxon>Spermatophyta</taxon>
        <taxon>Magnoliopsida</taxon>
        <taxon>eudicotyledons</taxon>
        <taxon>Gunneridae</taxon>
        <taxon>Pentapetalae</taxon>
        <taxon>asterids</taxon>
        <taxon>campanulids</taxon>
        <taxon>Asterales</taxon>
        <taxon>Asteraceae</taxon>
        <taxon>Cichorioideae</taxon>
        <taxon>Cichorieae</taxon>
        <taxon>Cichoriinae</taxon>
        <taxon>Cichorium</taxon>
    </lineage>
</organism>
<evidence type="ECO:0000313" key="1">
    <source>
        <dbReference type="EMBL" id="KAI3789145.1"/>
    </source>
</evidence>
<keyword evidence="2" id="KW-1185">Reference proteome</keyword>
<reference evidence="1 2" key="2">
    <citation type="journal article" date="2022" name="Mol. Ecol. Resour.">
        <title>The genomes of chicory, endive, great burdock and yacon provide insights into Asteraceae paleo-polyploidization history and plant inulin production.</title>
        <authorList>
            <person name="Fan W."/>
            <person name="Wang S."/>
            <person name="Wang H."/>
            <person name="Wang A."/>
            <person name="Jiang F."/>
            <person name="Liu H."/>
            <person name="Zhao H."/>
            <person name="Xu D."/>
            <person name="Zhang Y."/>
        </authorList>
    </citation>
    <scope>NUCLEOTIDE SEQUENCE [LARGE SCALE GENOMIC DNA]</scope>
    <source>
        <strain evidence="2">cv. Punajuju</strain>
        <tissue evidence="1">Leaves</tissue>
    </source>
</reference>
<name>A0ACB9H1C9_CICIN</name>
<gene>
    <name evidence="1" type="ORF">L2E82_01933</name>
</gene>